<accession>A0A7R8ZZN3</accession>
<reference evidence="1" key="1">
    <citation type="submission" date="2020-11" db="EMBL/GenBank/DDBJ databases">
        <authorList>
            <person name="Tran Van P."/>
        </authorList>
    </citation>
    <scope>NUCLEOTIDE SEQUENCE</scope>
</reference>
<feature type="non-terminal residue" evidence="1">
    <location>
        <position position="377"/>
    </location>
</feature>
<sequence length="377" mass="40039">MCASGVMPTPEKLQQLADLAVRGEARAGMPFRIVSGGNSSSLPLLSGEVPTRINHLRVGHSIMIGSNTRSGGTDPDLREDTFVLSAPLIEKQTKDSLPDGEIGADAFGEAPSFVDRGERLRGIIALGRLDIQPQSLRPLDPGLQIVTASSDHTIVDMSDSPDLAIGDRIEFALDYAGLLQAMISPYISRDVHDDEARATTPRHVTLFADAHTRTHPDTLDFLDTLETMGIVGESVDTPAAIPLAKALAEPQTPVWLAPDDDALATLFDAMRLNGGRRGLLWMSADTGLGEDGRLRLALQAPPAVLADSCALVGLQRASRDEAQEVSRLALLALTIEDVDLLGIREVMRRSIDRVASQSEGFVLVLHASVAAGLGGGG</sequence>
<dbReference type="GO" id="GO:0005829">
    <property type="term" value="C:cytosol"/>
    <property type="evidence" value="ECO:0007669"/>
    <property type="project" value="TreeGrafter"/>
</dbReference>
<gene>
    <name evidence="1" type="ORF">CTOB1V02_LOCUS15705</name>
</gene>
<proteinExistence type="predicted"/>
<dbReference type="GO" id="GO:0008784">
    <property type="term" value="F:alanine racemase activity"/>
    <property type="evidence" value="ECO:0007669"/>
    <property type="project" value="TreeGrafter"/>
</dbReference>
<dbReference type="AlphaFoldDB" id="A0A7R8ZZN3"/>
<dbReference type="PANTHER" id="PTHR30511:SF3">
    <property type="entry name" value="LYSINE RACEMASE"/>
    <property type="match status" value="1"/>
</dbReference>
<dbReference type="GO" id="GO:0030170">
    <property type="term" value="F:pyridoxal phosphate binding"/>
    <property type="evidence" value="ECO:0007669"/>
    <property type="project" value="TreeGrafter"/>
</dbReference>
<evidence type="ECO:0000313" key="1">
    <source>
        <dbReference type="EMBL" id="CAD7237890.1"/>
    </source>
</evidence>
<dbReference type="InterPro" id="IPR000821">
    <property type="entry name" value="Ala_racemase"/>
</dbReference>
<protein>
    <submittedName>
        <fullName evidence="1">Uncharacterized protein</fullName>
    </submittedName>
</protein>
<dbReference type="EMBL" id="OB693229">
    <property type="protein sequence ID" value="CAD7237890.1"/>
    <property type="molecule type" value="Genomic_DNA"/>
</dbReference>
<organism evidence="1">
    <name type="scientific">Cyprideis torosa</name>
    <dbReference type="NCBI Taxonomy" id="163714"/>
    <lineage>
        <taxon>Eukaryota</taxon>
        <taxon>Metazoa</taxon>
        <taxon>Ecdysozoa</taxon>
        <taxon>Arthropoda</taxon>
        <taxon>Crustacea</taxon>
        <taxon>Oligostraca</taxon>
        <taxon>Ostracoda</taxon>
        <taxon>Podocopa</taxon>
        <taxon>Podocopida</taxon>
        <taxon>Cytherocopina</taxon>
        <taxon>Cytheroidea</taxon>
        <taxon>Cytherideidae</taxon>
        <taxon>Cyprideis</taxon>
    </lineage>
</organism>
<name>A0A7R8ZZN3_9CRUS</name>
<dbReference type="PANTHER" id="PTHR30511">
    <property type="entry name" value="ALANINE RACEMASE"/>
    <property type="match status" value="1"/>
</dbReference>